<organism evidence="1">
    <name type="scientific">viral metagenome</name>
    <dbReference type="NCBI Taxonomy" id="1070528"/>
    <lineage>
        <taxon>unclassified sequences</taxon>
        <taxon>metagenomes</taxon>
        <taxon>organismal metagenomes</taxon>
    </lineage>
</organism>
<proteinExistence type="predicted"/>
<accession>A0A6H1ZET8</accession>
<dbReference type="AlphaFoldDB" id="A0A6H1ZET8"/>
<evidence type="ECO:0000313" key="2">
    <source>
        <dbReference type="EMBL" id="QJH97800.1"/>
    </source>
</evidence>
<gene>
    <name evidence="1" type="ORF">TM448A00312_0006</name>
    <name evidence="2" type="ORF">TM448B01090_0011</name>
</gene>
<dbReference type="EMBL" id="MT144002">
    <property type="protein sequence ID" value="QJA46048.1"/>
    <property type="molecule type" value="Genomic_DNA"/>
</dbReference>
<dbReference type="EMBL" id="MT144702">
    <property type="protein sequence ID" value="QJH97800.1"/>
    <property type="molecule type" value="Genomic_DNA"/>
</dbReference>
<protein>
    <submittedName>
        <fullName evidence="1">Uncharacterized protein</fullName>
    </submittedName>
</protein>
<sequence>MKQYSLFANRLSTSGQITRKYTAVRADGTNILLRVRDDGTNSHIEWYNSVDDAWDTLLPNQTTGLTYGFTGFNTSTQDEVWWCNGTENMTLWVPIIGSVASNTATVITLNEVAATAGFPSTGTVIVNGTEYTYTGTSGSTLTGLTALPTFDANEGVALAADDSTHSALTKYNILHTADARMWGASTTGVTLAYSAVGDATNWTASTAPANPGSIDLVEGAGPITGLSSLGGNAIDENIFVFKQDLTILYTLEYPSATTRTERVKPIRNSGASNPLGVAKGGETIFYITRKGGIKSISLSQLSDGFNFEDITDLIRPTLENGVFTSASLGYFEKKRTLLLAYKKNSDSTRNDGVVAVELIKDPELGQHQALTTLDWFVNDWAEYNDEFYFGASFEPNSFKAFDGYSKDGQPFQSIFTTGRMSFGVPFVKKEIPYMLITGWKAPGTKIDLELQYDYRGTLASFESDIPAVNPEGFKYIIEPQYNLIGSFELGTEPIGGTLEDIDELNYFMIFFELPYAYQPFDIQLNGNTFTEGFRYKIETIGFLKEDISRGVVIPDNLKRTFKSFDE</sequence>
<name>A0A6H1ZET8_9ZZZZ</name>
<reference evidence="1" key="1">
    <citation type="submission" date="2020-03" db="EMBL/GenBank/DDBJ databases">
        <title>The deep terrestrial virosphere.</title>
        <authorList>
            <person name="Holmfeldt K."/>
            <person name="Nilsson E."/>
            <person name="Simone D."/>
            <person name="Lopez-Fernandez M."/>
            <person name="Wu X."/>
            <person name="de Brujin I."/>
            <person name="Lundin D."/>
            <person name="Andersson A."/>
            <person name="Bertilsson S."/>
            <person name="Dopson M."/>
        </authorList>
    </citation>
    <scope>NUCLEOTIDE SEQUENCE</scope>
    <source>
        <strain evidence="1">TM448A00312</strain>
        <strain evidence="2">TM448B01090</strain>
    </source>
</reference>
<evidence type="ECO:0000313" key="1">
    <source>
        <dbReference type="EMBL" id="QJA46048.1"/>
    </source>
</evidence>